<comment type="caution">
    <text evidence="2">The sequence shown here is derived from an EMBL/GenBank/DDBJ whole genome shotgun (WGS) entry which is preliminary data.</text>
</comment>
<dbReference type="PANTHER" id="PTHR34835:SF34">
    <property type="entry name" value="OS08G0555500 PROTEIN"/>
    <property type="match status" value="1"/>
</dbReference>
<evidence type="ECO:0000313" key="3">
    <source>
        <dbReference type="Proteomes" id="UP001237642"/>
    </source>
</evidence>
<dbReference type="PANTHER" id="PTHR34835">
    <property type="entry name" value="OS07G0283600 PROTEIN-RELATED"/>
    <property type="match status" value="1"/>
</dbReference>
<feature type="region of interest" description="Disordered" evidence="1">
    <location>
        <begin position="1"/>
        <end position="21"/>
    </location>
</feature>
<protein>
    <submittedName>
        <fullName evidence="2">Uncharacterized protein</fullName>
    </submittedName>
</protein>
<dbReference type="Proteomes" id="UP001237642">
    <property type="component" value="Unassembled WGS sequence"/>
</dbReference>
<feature type="region of interest" description="Disordered" evidence="1">
    <location>
        <begin position="72"/>
        <end position="112"/>
    </location>
</feature>
<sequence>MYRPISGPIHIDLEGDGDQNQNNAENIVIATANQNEENQDVAQPETVNEDFEDMIMGKQSSIIVREEVTNNSDDDFVNPAPWSKSKGKQKNVTVREEVTNDSDDDFVNPAPWSKNKGNVKRKLVIEEDEIAKIRNSPQLLSDIICALSDEQMQWAKDVGFGSLLDFKLVEMPQRLAYKIIVAFDEKTGRLILKRGDIEINEHAVHNVLGLPCRGAEIKFAKDGLRSKRTIEWRSQFPGNNELQSLIKASEVVDITKQAGHVDEIFKMNFLVVMTKDTFYG</sequence>
<name>A0AAD8H3V7_9APIA</name>
<reference evidence="2" key="2">
    <citation type="submission" date="2023-05" db="EMBL/GenBank/DDBJ databases">
        <authorList>
            <person name="Schelkunov M.I."/>
        </authorList>
    </citation>
    <scope>NUCLEOTIDE SEQUENCE</scope>
    <source>
        <strain evidence="2">Hsosn_3</strain>
        <tissue evidence="2">Leaf</tissue>
    </source>
</reference>
<organism evidence="2 3">
    <name type="scientific">Heracleum sosnowskyi</name>
    <dbReference type="NCBI Taxonomy" id="360622"/>
    <lineage>
        <taxon>Eukaryota</taxon>
        <taxon>Viridiplantae</taxon>
        <taxon>Streptophyta</taxon>
        <taxon>Embryophyta</taxon>
        <taxon>Tracheophyta</taxon>
        <taxon>Spermatophyta</taxon>
        <taxon>Magnoliopsida</taxon>
        <taxon>eudicotyledons</taxon>
        <taxon>Gunneridae</taxon>
        <taxon>Pentapetalae</taxon>
        <taxon>asterids</taxon>
        <taxon>campanulids</taxon>
        <taxon>Apiales</taxon>
        <taxon>Apiaceae</taxon>
        <taxon>Apioideae</taxon>
        <taxon>apioid superclade</taxon>
        <taxon>Tordylieae</taxon>
        <taxon>Tordyliinae</taxon>
        <taxon>Heracleum</taxon>
    </lineage>
</organism>
<keyword evidence="3" id="KW-1185">Reference proteome</keyword>
<accession>A0AAD8H3V7</accession>
<reference evidence="2" key="1">
    <citation type="submission" date="2023-02" db="EMBL/GenBank/DDBJ databases">
        <title>Genome of toxic invasive species Heracleum sosnowskyi carries increased number of genes despite the absence of recent whole-genome duplications.</title>
        <authorList>
            <person name="Schelkunov M."/>
            <person name="Shtratnikova V."/>
            <person name="Makarenko M."/>
            <person name="Klepikova A."/>
            <person name="Omelchenko D."/>
            <person name="Novikova G."/>
            <person name="Obukhova E."/>
            <person name="Bogdanov V."/>
            <person name="Penin A."/>
            <person name="Logacheva M."/>
        </authorList>
    </citation>
    <scope>NUCLEOTIDE SEQUENCE</scope>
    <source>
        <strain evidence="2">Hsosn_3</strain>
        <tissue evidence="2">Leaf</tissue>
    </source>
</reference>
<dbReference type="EMBL" id="JAUIZM010000010">
    <property type="protein sequence ID" value="KAK1359723.1"/>
    <property type="molecule type" value="Genomic_DNA"/>
</dbReference>
<evidence type="ECO:0000256" key="1">
    <source>
        <dbReference type="SAM" id="MobiDB-lite"/>
    </source>
</evidence>
<gene>
    <name evidence="2" type="ORF">POM88_044197</name>
</gene>
<evidence type="ECO:0000313" key="2">
    <source>
        <dbReference type="EMBL" id="KAK1359723.1"/>
    </source>
</evidence>
<proteinExistence type="predicted"/>
<dbReference type="AlphaFoldDB" id="A0AAD8H3V7"/>